<feature type="domain" description="Retrotransposon Copia-like N-terminal" evidence="1">
    <location>
        <begin position="45"/>
        <end position="91"/>
    </location>
</feature>
<evidence type="ECO:0000313" key="2">
    <source>
        <dbReference type="EMBL" id="KAJ8433489.1"/>
    </source>
</evidence>
<dbReference type="EMBL" id="JAKOGI010000534">
    <property type="protein sequence ID" value="KAJ8433489.1"/>
    <property type="molecule type" value="Genomic_DNA"/>
</dbReference>
<protein>
    <recommendedName>
        <fullName evidence="1">Retrotransposon Copia-like N-terminal domain-containing protein</fullName>
    </recommendedName>
</protein>
<dbReference type="PANTHER" id="PTHR37610">
    <property type="entry name" value="CCHC-TYPE DOMAIN-CONTAINING PROTEIN"/>
    <property type="match status" value="1"/>
</dbReference>
<organism evidence="2 3">
    <name type="scientific">Carnegiea gigantea</name>
    <dbReference type="NCBI Taxonomy" id="171969"/>
    <lineage>
        <taxon>Eukaryota</taxon>
        <taxon>Viridiplantae</taxon>
        <taxon>Streptophyta</taxon>
        <taxon>Embryophyta</taxon>
        <taxon>Tracheophyta</taxon>
        <taxon>Spermatophyta</taxon>
        <taxon>Magnoliopsida</taxon>
        <taxon>eudicotyledons</taxon>
        <taxon>Gunneridae</taxon>
        <taxon>Pentapetalae</taxon>
        <taxon>Caryophyllales</taxon>
        <taxon>Cactineae</taxon>
        <taxon>Cactaceae</taxon>
        <taxon>Cactoideae</taxon>
        <taxon>Echinocereeae</taxon>
        <taxon>Carnegiea</taxon>
    </lineage>
</organism>
<evidence type="ECO:0000313" key="3">
    <source>
        <dbReference type="Proteomes" id="UP001153076"/>
    </source>
</evidence>
<sequence length="214" mass="24571">MQRFSKKNSIEILICNDLRLKTTKLASRGRVNYANLQNPLFIHPSNGPRPLSVGEKLTGALNYQIWRRGMKIGLSTKHKLVFILVTLNKPDDDPIKTAQWETCNNLMISWISNNVSGSIARWSFYKYYAMLRGIWEELDAMNELPRITTGAEDVTRLLNALLKQQEELKMFQFLNGLDGKYQTLRSQMLIMNPLPFVETTYGMIPAGRLTERSA</sequence>
<dbReference type="AlphaFoldDB" id="A0A9Q1JYK5"/>
<accession>A0A9Q1JYK5</accession>
<dbReference type="InterPro" id="IPR029472">
    <property type="entry name" value="Copia-like_N"/>
</dbReference>
<dbReference type="Proteomes" id="UP001153076">
    <property type="component" value="Unassembled WGS sequence"/>
</dbReference>
<gene>
    <name evidence="2" type="ORF">Cgig2_018023</name>
</gene>
<proteinExistence type="predicted"/>
<comment type="caution">
    <text evidence="2">The sequence shown here is derived from an EMBL/GenBank/DDBJ whole genome shotgun (WGS) entry which is preliminary data.</text>
</comment>
<dbReference type="OrthoDB" id="5544992at2759"/>
<keyword evidence="3" id="KW-1185">Reference proteome</keyword>
<dbReference type="Pfam" id="PF14244">
    <property type="entry name" value="Retrotran_gag_3"/>
    <property type="match status" value="1"/>
</dbReference>
<reference evidence="2" key="1">
    <citation type="submission" date="2022-04" db="EMBL/GenBank/DDBJ databases">
        <title>Carnegiea gigantea Genome sequencing and assembly v2.</title>
        <authorList>
            <person name="Copetti D."/>
            <person name="Sanderson M.J."/>
            <person name="Burquez A."/>
            <person name="Wojciechowski M.F."/>
        </authorList>
    </citation>
    <scope>NUCLEOTIDE SEQUENCE</scope>
    <source>
        <strain evidence="2">SGP5-SGP5p</strain>
        <tissue evidence="2">Aerial part</tissue>
    </source>
</reference>
<name>A0A9Q1JYK5_9CARY</name>
<dbReference type="PANTHER" id="PTHR37610:SF6">
    <property type="entry name" value="GAG-POLYPEPTIDE OF LTR COPIA-TYPE-RELATED"/>
    <property type="match status" value="1"/>
</dbReference>
<evidence type="ECO:0000259" key="1">
    <source>
        <dbReference type="Pfam" id="PF14244"/>
    </source>
</evidence>